<gene>
    <name evidence="1" type="ORF">S12H4_61201</name>
</gene>
<feature type="non-terminal residue" evidence="1">
    <location>
        <position position="1"/>
    </location>
</feature>
<sequence length="51" mass="6141">FNMIIITFRFLLYHPFLMEKNKASKFLIQLAKRSDDKLVDEIKDGIIKIER</sequence>
<accession>X1UMF6</accession>
<name>X1UMF6_9ZZZZ</name>
<comment type="caution">
    <text evidence="1">The sequence shown here is derived from an EMBL/GenBank/DDBJ whole genome shotgun (WGS) entry which is preliminary data.</text>
</comment>
<reference evidence="1" key="1">
    <citation type="journal article" date="2014" name="Front. Microbiol.">
        <title>High frequency of phylogenetically diverse reductive dehalogenase-homologous genes in deep subseafloor sedimentary metagenomes.</title>
        <authorList>
            <person name="Kawai M."/>
            <person name="Futagami T."/>
            <person name="Toyoda A."/>
            <person name="Takaki Y."/>
            <person name="Nishi S."/>
            <person name="Hori S."/>
            <person name="Arai W."/>
            <person name="Tsubouchi T."/>
            <person name="Morono Y."/>
            <person name="Uchiyama I."/>
            <person name="Ito T."/>
            <person name="Fujiyama A."/>
            <person name="Inagaki F."/>
            <person name="Takami H."/>
        </authorList>
    </citation>
    <scope>NUCLEOTIDE SEQUENCE</scope>
    <source>
        <strain evidence="1">Expedition CK06-06</strain>
    </source>
</reference>
<protein>
    <submittedName>
        <fullName evidence="1">Uncharacterized protein</fullName>
    </submittedName>
</protein>
<dbReference type="AlphaFoldDB" id="X1UMF6"/>
<organism evidence="1">
    <name type="scientific">marine sediment metagenome</name>
    <dbReference type="NCBI Taxonomy" id="412755"/>
    <lineage>
        <taxon>unclassified sequences</taxon>
        <taxon>metagenomes</taxon>
        <taxon>ecological metagenomes</taxon>
    </lineage>
</organism>
<evidence type="ECO:0000313" key="1">
    <source>
        <dbReference type="EMBL" id="GAJ18709.1"/>
    </source>
</evidence>
<proteinExistence type="predicted"/>
<dbReference type="EMBL" id="BARW01040540">
    <property type="protein sequence ID" value="GAJ18709.1"/>
    <property type="molecule type" value="Genomic_DNA"/>
</dbReference>